<accession>A0A1G7CTQ0</accession>
<protein>
    <submittedName>
        <fullName evidence="1">2-dehydro-3-deoxygalactonokinase</fullName>
    </submittedName>
</protein>
<dbReference type="STRING" id="641691.SAMN05421636_10525"/>
<keyword evidence="1" id="KW-0808">Transferase</keyword>
<keyword evidence="1" id="KW-0418">Kinase</keyword>
<dbReference type="GO" id="GO:0008671">
    <property type="term" value="F:2-dehydro-3-deoxygalactonokinase activity"/>
    <property type="evidence" value="ECO:0007669"/>
    <property type="project" value="InterPro"/>
</dbReference>
<dbReference type="AlphaFoldDB" id="A0A1G7CTQ0"/>
<dbReference type="OrthoDB" id="256574at2"/>
<dbReference type="Gene3D" id="3.30.420.300">
    <property type="entry name" value="2-keto-3-deoxy-galactonokinase, substrate binding domain"/>
    <property type="match status" value="1"/>
</dbReference>
<gene>
    <name evidence="1" type="ORF">SAMN05421636_10525</name>
</gene>
<dbReference type="EMBL" id="FNAO01000005">
    <property type="protein sequence ID" value="SDE42623.1"/>
    <property type="molecule type" value="Genomic_DNA"/>
</dbReference>
<dbReference type="InterPro" id="IPR042257">
    <property type="entry name" value="DGOK_C"/>
</dbReference>
<organism evidence="1 2">
    <name type="scientific">Pricia antarctica</name>
    <dbReference type="NCBI Taxonomy" id="641691"/>
    <lineage>
        <taxon>Bacteria</taxon>
        <taxon>Pseudomonadati</taxon>
        <taxon>Bacteroidota</taxon>
        <taxon>Flavobacteriia</taxon>
        <taxon>Flavobacteriales</taxon>
        <taxon>Flavobacteriaceae</taxon>
        <taxon>Pricia</taxon>
    </lineage>
</organism>
<dbReference type="InterPro" id="IPR007729">
    <property type="entry name" value="DGOK"/>
</dbReference>
<evidence type="ECO:0000313" key="1">
    <source>
        <dbReference type="EMBL" id="SDE42623.1"/>
    </source>
</evidence>
<dbReference type="InterPro" id="IPR042258">
    <property type="entry name" value="DGOK_N"/>
</dbReference>
<keyword evidence="2" id="KW-1185">Reference proteome</keyword>
<dbReference type="RefSeq" id="WP_091868318.1">
    <property type="nucleotide sequence ID" value="NZ_FNAO01000005.1"/>
</dbReference>
<sequence length="316" mass="35602">MSTPSHFISCDWGTSNFRLRLVDTGSLQVLSDVKTDMGIKKRFQEFKAQHRLEQDHFFASYLKEQIDKLDFAKDQDTIVLASGMLSSSIGMIELPYATMPITFTGAELKSESIQLDEKLKMILVSGVRTDADVMRGEEVQAVGISDQLGQHSRGILILPGTHSKHIYFADRRFEGFTTYMTGELFEILSKNSILATSLHPTEWDSSFQEVFLEGAKKGIANHQMASLFSIRANSLIHNRSEFQNYYFLSGLLIGAELADLKERSETVYLAATGANNELYKLALESFLPKKRLVCFESEILENALLNGQRKILETYA</sequence>
<evidence type="ECO:0000313" key="2">
    <source>
        <dbReference type="Proteomes" id="UP000199109"/>
    </source>
</evidence>
<dbReference type="Proteomes" id="UP000199109">
    <property type="component" value="Unassembled WGS sequence"/>
</dbReference>
<dbReference type="GO" id="GO:0034194">
    <property type="term" value="P:D-galactonate catabolic process"/>
    <property type="evidence" value="ECO:0007669"/>
    <property type="project" value="InterPro"/>
</dbReference>
<dbReference type="Gene3D" id="3.30.420.310">
    <property type="entry name" value="2-keto-3-deoxy-galactonokinase, C-terminal domain"/>
    <property type="match status" value="1"/>
</dbReference>
<reference evidence="1 2" key="1">
    <citation type="submission" date="2016-10" db="EMBL/GenBank/DDBJ databases">
        <authorList>
            <person name="de Groot N.N."/>
        </authorList>
    </citation>
    <scope>NUCLEOTIDE SEQUENCE [LARGE SCALE GENOMIC DNA]</scope>
    <source>
        <strain evidence="1 2">DSM 23421</strain>
    </source>
</reference>
<name>A0A1G7CTQ0_9FLAO</name>
<dbReference type="Pfam" id="PF05035">
    <property type="entry name" value="DGOK"/>
    <property type="match status" value="1"/>
</dbReference>
<proteinExistence type="predicted"/>